<sequence>MKDLGTDASRSHDGYPVCLDELESKSRPHCAVAARGELTLMRVCAWCRRIQDGDGSWSHEPNLARLLSTHRVSHGICPHCAVRMLAAG</sequence>
<proteinExistence type="predicted"/>
<comment type="caution">
    <text evidence="1">The sequence shown here is derived from an EMBL/GenBank/DDBJ whole genome shotgun (WGS) entry which is preliminary data.</text>
</comment>
<reference evidence="1" key="1">
    <citation type="submission" date="2016-10" db="EMBL/GenBank/DDBJ databases">
        <title>Sequence of Gallionella enrichment culture.</title>
        <authorList>
            <person name="Poehlein A."/>
            <person name="Muehling M."/>
            <person name="Daniel R."/>
        </authorList>
    </citation>
    <scope>NUCLEOTIDE SEQUENCE</scope>
</reference>
<protein>
    <submittedName>
        <fullName evidence="1">Uncharacterized protein</fullName>
    </submittedName>
</protein>
<name>A0A1J5T218_9ZZZZ</name>
<gene>
    <name evidence="1" type="ORF">GALL_40210</name>
</gene>
<evidence type="ECO:0000313" key="1">
    <source>
        <dbReference type="EMBL" id="OIR14905.1"/>
    </source>
</evidence>
<dbReference type="AlphaFoldDB" id="A0A1J5T218"/>
<organism evidence="1">
    <name type="scientific">mine drainage metagenome</name>
    <dbReference type="NCBI Taxonomy" id="410659"/>
    <lineage>
        <taxon>unclassified sequences</taxon>
        <taxon>metagenomes</taxon>
        <taxon>ecological metagenomes</taxon>
    </lineage>
</organism>
<dbReference type="EMBL" id="MLJW01000010">
    <property type="protein sequence ID" value="OIR14905.1"/>
    <property type="molecule type" value="Genomic_DNA"/>
</dbReference>
<accession>A0A1J5T218</accession>